<keyword evidence="2" id="KW-1185">Reference proteome</keyword>
<accession>A0ABQ9FI91</accession>
<evidence type="ECO:0000313" key="1">
    <source>
        <dbReference type="EMBL" id="KAJ8317019.1"/>
    </source>
</evidence>
<name>A0ABQ9FI91_TEGGR</name>
<gene>
    <name evidence="1" type="ORF">KUTeg_004923</name>
</gene>
<evidence type="ECO:0000313" key="2">
    <source>
        <dbReference type="Proteomes" id="UP001217089"/>
    </source>
</evidence>
<dbReference type="EMBL" id="JARBDR010000246">
    <property type="protein sequence ID" value="KAJ8317019.1"/>
    <property type="molecule type" value="Genomic_DNA"/>
</dbReference>
<comment type="caution">
    <text evidence="1">The sequence shown here is derived from an EMBL/GenBank/DDBJ whole genome shotgun (WGS) entry which is preliminary data.</text>
</comment>
<dbReference type="Proteomes" id="UP001217089">
    <property type="component" value="Unassembled WGS sequence"/>
</dbReference>
<reference evidence="1 2" key="1">
    <citation type="submission" date="2022-12" db="EMBL/GenBank/DDBJ databases">
        <title>Chromosome-level genome of Tegillarca granosa.</title>
        <authorList>
            <person name="Kim J."/>
        </authorList>
    </citation>
    <scope>NUCLEOTIDE SEQUENCE [LARGE SCALE GENOMIC DNA]</scope>
    <source>
        <strain evidence="1">Teg-2019</strain>
        <tissue evidence="1">Adductor muscle</tissue>
    </source>
</reference>
<organism evidence="1 2">
    <name type="scientific">Tegillarca granosa</name>
    <name type="common">Malaysian cockle</name>
    <name type="synonym">Anadara granosa</name>
    <dbReference type="NCBI Taxonomy" id="220873"/>
    <lineage>
        <taxon>Eukaryota</taxon>
        <taxon>Metazoa</taxon>
        <taxon>Spiralia</taxon>
        <taxon>Lophotrochozoa</taxon>
        <taxon>Mollusca</taxon>
        <taxon>Bivalvia</taxon>
        <taxon>Autobranchia</taxon>
        <taxon>Pteriomorphia</taxon>
        <taxon>Arcoida</taxon>
        <taxon>Arcoidea</taxon>
        <taxon>Arcidae</taxon>
        <taxon>Tegillarca</taxon>
    </lineage>
</organism>
<protein>
    <submittedName>
        <fullName evidence="1">Uncharacterized protein</fullName>
    </submittedName>
</protein>
<sequence length="67" mass="7564">MYNHESRRALKSTISVIKSSQIQSKDSWILNKCRLDTDGDGNGDDTEADNIQQVRKKIRNEDVIGDG</sequence>
<proteinExistence type="predicted"/>